<evidence type="ECO:0000313" key="2">
    <source>
        <dbReference type="EMBL" id="SPO01051.1"/>
    </source>
</evidence>
<sequence>MAHLRNFSKLPLELRLAIWNLSIRRPRLVPIHLYATSPSEEPAENSQPQCVSPCPAPASLYVCRESRTEALKHHRLSFGMYRSQGRIFFDSDSDVLYFGRREGIGASGAQFCTAMTLCAPEDLARVKRLAINESVFKVGCKYVHSLATDVLSHLCARMPELEELVFVPEEEILPDTADDCGHESELTNMNFTLKMMGMGSQMRAVMRDFCERHPEWKPPRCRVMTLQRGWGGLDEQGISVSI</sequence>
<gene>
    <name evidence="2" type="ORF">DNG_03798</name>
</gene>
<protein>
    <recommendedName>
        <fullName evidence="1">2EXR domain-containing protein</fullName>
    </recommendedName>
</protein>
<dbReference type="AlphaFoldDB" id="A0AAE8STZ0"/>
<dbReference type="Pfam" id="PF20150">
    <property type="entry name" value="2EXR"/>
    <property type="match status" value="1"/>
</dbReference>
<keyword evidence="3" id="KW-1185">Reference proteome</keyword>
<accession>A0AAE8STZ0</accession>
<feature type="domain" description="2EXR" evidence="1">
    <location>
        <begin position="6"/>
        <end position="96"/>
    </location>
</feature>
<dbReference type="PANTHER" id="PTHR35910:SF6">
    <property type="entry name" value="2EXR DOMAIN-CONTAINING PROTEIN"/>
    <property type="match status" value="1"/>
</dbReference>
<dbReference type="Proteomes" id="UP001187682">
    <property type="component" value="Unassembled WGS sequence"/>
</dbReference>
<dbReference type="PANTHER" id="PTHR35910">
    <property type="entry name" value="2EXR DOMAIN-CONTAINING PROTEIN"/>
    <property type="match status" value="1"/>
</dbReference>
<dbReference type="EMBL" id="ONZQ02000004">
    <property type="protein sequence ID" value="SPO01051.1"/>
    <property type="molecule type" value="Genomic_DNA"/>
</dbReference>
<comment type="caution">
    <text evidence="2">The sequence shown here is derived from an EMBL/GenBank/DDBJ whole genome shotgun (WGS) entry which is preliminary data.</text>
</comment>
<name>A0AAE8STZ0_9PEZI</name>
<evidence type="ECO:0000259" key="1">
    <source>
        <dbReference type="Pfam" id="PF20150"/>
    </source>
</evidence>
<organism evidence="2 3">
    <name type="scientific">Cephalotrichum gorgonifer</name>
    <dbReference type="NCBI Taxonomy" id="2041049"/>
    <lineage>
        <taxon>Eukaryota</taxon>
        <taxon>Fungi</taxon>
        <taxon>Dikarya</taxon>
        <taxon>Ascomycota</taxon>
        <taxon>Pezizomycotina</taxon>
        <taxon>Sordariomycetes</taxon>
        <taxon>Hypocreomycetidae</taxon>
        <taxon>Microascales</taxon>
        <taxon>Microascaceae</taxon>
        <taxon>Cephalotrichum</taxon>
    </lineage>
</organism>
<evidence type="ECO:0000313" key="3">
    <source>
        <dbReference type="Proteomes" id="UP001187682"/>
    </source>
</evidence>
<reference evidence="2" key="1">
    <citation type="submission" date="2018-03" db="EMBL/GenBank/DDBJ databases">
        <authorList>
            <person name="Guldener U."/>
        </authorList>
    </citation>
    <scope>NUCLEOTIDE SEQUENCE</scope>
</reference>
<proteinExistence type="predicted"/>
<dbReference type="InterPro" id="IPR045518">
    <property type="entry name" value="2EXR"/>
</dbReference>